<dbReference type="eggNOG" id="COG2198">
    <property type="taxonomic scope" value="Bacteria"/>
</dbReference>
<dbReference type="HOGENOM" id="CLU_155085_0_0_5"/>
<dbReference type="Proteomes" id="UP000005952">
    <property type="component" value="Chromosome"/>
</dbReference>
<gene>
    <name evidence="3" type="ORF">HYPDE_30038</name>
</gene>
<evidence type="ECO:0000313" key="4">
    <source>
        <dbReference type="Proteomes" id="UP000005952"/>
    </source>
</evidence>
<evidence type="ECO:0000256" key="1">
    <source>
        <dbReference type="ARBA" id="ARBA00023012"/>
    </source>
</evidence>
<dbReference type="KEGG" id="hdt:HYPDE_30038"/>
<feature type="domain" description="HPt" evidence="2">
    <location>
        <begin position="32"/>
        <end position="127"/>
    </location>
</feature>
<dbReference type="Gene3D" id="1.20.120.160">
    <property type="entry name" value="HPT domain"/>
    <property type="match status" value="1"/>
</dbReference>
<dbReference type="SMART" id="SM00073">
    <property type="entry name" value="HPT"/>
    <property type="match status" value="1"/>
</dbReference>
<name>N0B606_9HYPH</name>
<dbReference type="SUPFAM" id="SSF47226">
    <property type="entry name" value="Histidine-containing phosphotransfer domain, HPT domain"/>
    <property type="match status" value="1"/>
</dbReference>
<evidence type="ECO:0000313" key="3">
    <source>
        <dbReference type="EMBL" id="AGK57682.1"/>
    </source>
</evidence>
<dbReference type="EMBL" id="CP005587">
    <property type="protein sequence ID" value="AGK57682.1"/>
    <property type="molecule type" value="Genomic_DNA"/>
</dbReference>
<dbReference type="InterPro" id="IPR036641">
    <property type="entry name" value="HPT_dom_sf"/>
</dbReference>
<evidence type="ECO:0000259" key="2">
    <source>
        <dbReference type="SMART" id="SM00073"/>
    </source>
</evidence>
<dbReference type="GO" id="GO:0000160">
    <property type="term" value="P:phosphorelay signal transduction system"/>
    <property type="evidence" value="ECO:0007669"/>
    <property type="project" value="UniProtKB-KW"/>
</dbReference>
<accession>N0B606</accession>
<dbReference type="OrthoDB" id="8454588at2"/>
<keyword evidence="4" id="KW-1185">Reference proteome</keyword>
<dbReference type="InterPro" id="IPR008207">
    <property type="entry name" value="Sig_transdc_His_kin_Hpt_dom"/>
</dbReference>
<reference evidence="3 4" key="1">
    <citation type="journal article" date="2013" name="Genome Announc.">
        <title>Genome sequences for three denitrifying bacterial strains isolated from a uranium- and nitrate-contaminated subsurface environment.</title>
        <authorList>
            <person name="Venkatramanan R."/>
            <person name="Prakash O."/>
            <person name="Woyke T."/>
            <person name="Chain P."/>
            <person name="Goodwin L.A."/>
            <person name="Watson D."/>
            <person name="Brooks S."/>
            <person name="Kostka J.E."/>
            <person name="Green S.J."/>
        </authorList>
    </citation>
    <scope>NUCLEOTIDE SEQUENCE [LARGE SCALE GENOMIC DNA]</scope>
    <source>
        <strain evidence="3 4">1NES1</strain>
    </source>
</reference>
<dbReference type="STRING" id="670307.HYPDE_30038"/>
<proteinExistence type="predicted"/>
<dbReference type="Pfam" id="PF01627">
    <property type="entry name" value="Hpt"/>
    <property type="match status" value="1"/>
</dbReference>
<dbReference type="GO" id="GO:0004672">
    <property type="term" value="F:protein kinase activity"/>
    <property type="evidence" value="ECO:0007669"/>
    <property type="project" value="UniProtKB-ARBA"/>
</dbReference>
<keyword evidence="1" id="KW-0902">Two-component regulatory system</keyword>
<organism evidence="3 4">
    <name type="scientific">Hyphomicrobium denitrificans 1NES1</name>
    <dbReference type="NCBI Taxonomy" id="670307"/>
    <lineage>
        <taxon>Bacteria</taxon>
        <taxon>Pseudomonadati</taxon>
        <taxon>Pseudomonadota</taxon>
        <taxon>Alphaproteobacteria</taxon>
        <taxon>Hyphomicrobiales</taxon>
        <taxon>Hyphomicrobiaceae</taxon>
        <taxon>Hyphomicrobium</taxon>
    </lineage>
</organism>
<dbReference type="RefSeq" id="WP_015597717.1">
    <property type="nucleotide sequence ID" value="NC_021172.1"/>
</dbReference>
<dbReference type="AlphaFoldDB" id="N0B606"/>
<dbReference type="CDD" id="cd00088">
    <property type="entry name" value="HPT"/>
    <property type="match status" value="1"/>
</dbReference>
<sequence>MQRAPILAHGPGPTGSAADLSEPVDLQHLRRYTFGDQALEKEILSLFMTQLSETIAALRAAANQKDWKVAAHTLKGSCRTVGAFQLGDIAQDAEKLTFNAGSEACTEAISRIELATAEACAFIRNAYGLS</sequence>
<protein>
    <submittedName>
        <fullName evidence="3">Hpt protein</fullName>
    </submittedName>
</protein>